<dbReference type="KEGG" id="aqt:FN924_09890"/>
<evidence type="ECO:0008006" key="3">
    <source>
        <dbReference type="Google" id="ProtNLM"/>
    </source>
</evidence>
<dbReference type="AlphaFoldDB" id="A0A516KGD9"/>
<protein>
    <recommendedName>
        <fullName evidence="3">DUF3939 domain-containing protein</fullName>
    </recommendedName>
</protein>
<accession>A0A516KGD9</accession>
<organism evidence="1 2">
    <name type="scientific">Radiobacillus deserti</name>
    <dbReference type="NCBI Taxonomy" id="2594883"/>
    <lineage>
        <taxon>Bacteria</taxon>
        <taxon>Bacillati</taxon>
        <taxon>Bacillota</taxon>
        <taxon>Bacilli</taxon>
        <taxon>Bacillales</taxon>
        <taxon>Bacillaceae</taxon>
        <taxon>Radiobacillus</taxon>
    </lineage>
</organism>
<evidence type="ECO:0000313" key="1">
    <source>
        <dbReference type="EMBL" id="QDP40468.1"/>
    </source>
</evidence>
<reference evidence="1 2" key="1">
    <citation type="submission" date="2019-07" db="EMBL/GenBank/DDBJ databases">
        <authorList>
            <person name="Li J."/>
        </authorList>
    </citation>
    <scope>NUCLEOTIDE SEQUENCE [LARGE SCALE GENOMIC DNA]</scope>
    <source>
        <strain evidence="1 2">TKL69</strain>
    </source>
</reference>
<dbReference type="OrthoDB" id="2449131at2"/>
<dbReference type="EMBL" id="CP041666">
    <property type="protein sequence ID" value="QDP40468.1"/>
    <property type="molecule type" value="Genomic_DNA"/>
</dbReference>
<proteinExistence type="predicted"/>
<dbReference type="Proteomes" id="UP000315215">
    <property type="component" value="Chromosome"/>
</dbReference>
<sequence>MRRLVVIFLLMTTTLLSGCLYPENRLAKNEVPNDVQVEMVQQAVHQYVEETQGLIPIKTKPEDTPIFQKYLLDFSKLKEYGLLSSIPGTAFENGGNYQYTIIYPEKNPTVKVIDLRIAEEIRELNFKINAFRSEHTYPPFGEPVSDYMFKIDYKKIGLEHAPYVVSPYSGNNLPILITADGDLSVDYRSDLYNVLEEEDHHYQEGDDIRYALTDYYPFAPAYSIPYTLKDGEPIFAPDIAK</sequence>
<gene>
    <name evidence="1" type="ORF">FN924_09890</name>
</gene>
<name>A0A516KGD9_9BACI</name>
<dbReference type="RefSeq" id="WP_143894072.1">
    <property type="nucleotide sequence ID" value="NZ_CP041666.1"/>
</dbReference>
<evidence type="ECO:0000313" key="2">
    <source>
        <dbReference type="Proteomes" id="UP000315215"/>
    </source>
</evidence>
<keyword evidence="2" id="KW-1185">Reference proteome</keyword>
<dbReference type="PROSITE" id="PS51257">
    <property type="entry name" value="PROKAR_LIPOPROTEIN"/>
    <property type="match status" value="1"/>
</dbReference>